<name>F0EYD9_9NEIS</name>
<sequence length="152" mass="17160">MEIIISFFGLIIAIAAVILTVIQSRNAIRPSLKITKVQNNGGNTVIEIELGRMPFCYRIRSVSTLGWMPPKILAYGVGCYDPNTPQHPVPSRKVKPAYWINADLAASASCRFWFVIAPSKQHIWLRITFFSISFPWRSSYEIPAFNQDSTIV</sequence>
<reference evidence="1 2" key="1">
    <citation type="submission" date="2011-01" db="EMBL/GenBank/DDBJ databases">
        <authorList>
            <person name="Muzny D."/>
            <person name="Qin X."/>
            <person name="Deng J."/>
            <person name="Jiang H."/>
            <person name="Liu Y."/>
            <person name="Qu J."/>
            <person name="Song X.-Z."/>
            <person name="Zhang L."/>
            <person name="Thornton R."/>
            <person name="Coyle M."/>
            <person name="Francisco L."/>
            <person name="Jackson L."/>
            <person name="Javaid M."/>
            <person name="Korchina V."/>
            <person name="Kovar C."/>
            <person name="Mata R."/>
            <person name="Mathew T."/>
            <person name="Ngo R."/>
            <person name="Nguyen L."/>
            <person name="Nguyen N."/>
            <person name="Okwuonu G."/>
            <person name="Ongeri F."/>
            <person name="Pham C."/>
            <person name="Simmons D."/>
            <person name="Wilczek-Boney K."/>
            <person name="Hale W."/>
            <person name="Jakkamsetti A."/>
            <person name="Pham P."/>
            <person name="Ruth R."/>
            <person name="San Lucas F."/>
            <person name="Warren J."/>
            <person name="Zhang J."/>
            <person name="Zhao Z."/>
            <person name="Zhou C."/>
            <person name="Zhu D."/>
            <person name="Lee S."/>
            <person name="Bess C."/>
            <person name="Blankenburg K."/>
            <person name="Forbes L."/>
            <person name="Fu Q."/>
            <person name="Gubbala S."/>
            <person name="Hirani K."/>
            <person name="Jayaseelan J.C."/>
            <person name="Lara F."/>
            <person name="Munidasa M."/>
            <person name="Palculict T."/>
            <person name="Patil S."/>
            <person name="Pu L.-L."/>
            <person name="Saada N."/>
            <person name="Tang L."/>
            <person name="Weissenberger G."/>
            <person name="Zhu Y."/>
            <person name="Hemphill L."/>
            <person name="Shang Y."/>
            <person name="Youmans B."/>
            <person name="Ayvaz T."/>
            <person name="Ross M."/>
            <person name="Santibanez J."/>
            <person name="Aqrawi P."/>
            <person name="Gross S."/>
            <person name="Joshi V."/>
            <person name="Fowler G."/>
            <person name="Nazareth L."/>
            <person name="Reid J."/>
            <person name="Worley K."/>
            <person name="Petrosino J."/>
            <person name="Highlander S."/>
            <person name="Gibbs R."/>
        </authorList>
    </citation>
    <scope>NUCLEOTIDE SEQUENCE [LARGE SCALE GENOMIC DNA]</scope>
    <source>
        <strain evidence="1 2">ATCC 33394</strain>
    </source>
</reference>
<gene>
    <name evidence="1" type="ORF">HMPREF9098_0873</name>
</gene>
<dbReference type="Proteomes" id="UP000004088">
    <property type="component" value="Unassembled WGS sequence"/>
</dbReference>
<dbReference type="EMBL" id="AEWV01000015">
    <property type="protein sequence ID" value="EGC17547.1"/>
    <property type="molecule type" value="Genomic_DNA"/>
</dbReference>
<protein>
    <submittedName>
        <fullName evidence="1">Uncharacterized protein</fullName>
    </submittedName>
</protein>
<keyword evidence="2" id="KW-1185">Reference proteome</keyword>
<proteinExistence type="predicted"/>
<comment type="caution">
    <text evidence="1">The sequence shown here is derived from an EMBL/GenBank/DDBJ whole genome shotgun (WGS) entry which is preliminary data.</text>
</comment>
<dbReference type="RefSeq" id="WP_003782207.1">
    <property type="nucleotide sequence ID" value="NZ_GL870929.1"/>
</dbReference>
<organism evidence="1 2">
    <name type="scientific">Kingella denitrificans ATCC 33394</name>
    <dbReference type="NCBI Taxonomy" id="888741"/>
    <lineage>
        <taxon>Bacteria</taxon>
        <taxon>Pseudomonadati</taxon>
        <taxon>Pseudomonadota</taxon>
        <taxon>Betaproteobacteria</taxon>
        <taxon>Neisseriales</taxon>
        <taxon>Neisseriaceae</taxon>
        <taxon>Kingella</taxon>
    </lineage>
</organism>
<dbReference type="AlphaFoldDB" id="F0EYD9"/>
<accession>F0EYD9</accession>
<evidence type="ECO:0000313" key="1">
    <source>
        <dbReference type="EMBL" id="EGC17547.1"/>
    </source>
</evidence>
<dbReference type="HOGENOM" id="CLU_1719903_0_0_4"/>
<evidence type="ECO:0000313" key="2">
    <source>
        <dbReference type="Proteomes" id="UP000004088"/>
    </source>
</evidence>
<dbReference type="STRING" id="888741.HMPREF9098_0873"/>